<protein>
    <submittedName>
        <fullName evidence="1">Uncharacterized protein</fullName>
    </submittedName>
</protein>
<proteinExistence type="predicted"/>
<dbReference type="AlphaFoldDB" id="X0YVE7"/>
<accession>X0YVE7</accession>
<dbReference type="EMBL" id="BART01001024">
    <property type="protein sequence ID" value="GAG60704.1"/>
    <property type="molecule type" value="Genomic_DNA"/>
</dbReference>
<name>X0YVE7_9ZZZZ</name>
<feature type="non-terminal residue" evidence="1">
    <location>
        <position position="55"/>
    </location>
</feature>
<evidence type="ECO:0000313" key="1">
    <source>
        <dbReference type="EMBL" id="GAG60704.1"/>
    </source>
</evidence>
<reference evidence="1" key="1">
    <citation type="journal article" date="2014" name="Front. Microbiol.">
        <title>High frequency of phylogenetically diverse reductive dehalogenase-homologous genes in deep subseafloor sedimentary metagenomes.</title>
        <authorList>
            <person name="Kawai M."/>
            <person name="Futagami T."/>
            <person name="Toyoda A."/>
            <person name="Takaki Y."/>
            <person name="Nishi S."/>
            <person name="Hori S."/>
            <person name="Arai W."/>
            <person name="Tsubouchi T."/>
            <person name="Morono Y."/>
            <person name="Uchiyama I."/>
            <person name="Ito T."/>
            <person name="Fujiyama A."/>
            <person name="Inagaki F."/>
            <person name="Takami H."/>
        </authorList>
    </citation>
    <scope>NUCLEOTIDE SEQUENCE</scope>
    <source>
        <strain evidence="1">Expedition CK06-06</strain>
    </source>
</reference>
<organism evidence="1">
    <name type="scientific">marine sediment metagenome</name>
    <dbReference type="NCBI Taxonomy" id="412755"/>
    <lineage>
        <taxon>unclassified sequences</taxon>
        <taxon>metagenomes</taxon>
        <taxon>ecological metagenomes</taxon>
    </lineage>
</organism>
<sequence length="55" mass="6376">MYHIPIKSKKFKTTNNRIKEIAEIMKISISKPIRNNSNPLIVGISVINTERRILL</sequence>
<gene>
    <name evidence="1" type="ORF">S01H4_03982</name>
</gene>
<comment type="caution">
    <text evidence="1">The sequence shown here is derived from an EMBL/GenBank/DDBJ whole genome shotgun (WGS) entry which is preliminary data.</text>
</comment>